<sequence>MDQQQTTPTLAQVMGTLDELAAAARAADADRYRAAVRLAQGQQITEEQQRDAYHWGRQGAARTFDWRGE</sequence>
<protein>
    <submittedName>
        <fullName evidence="1">Uncharacterized protein</fullName>
    </submittedName>
</protein>
<keyword evidence="2" id="KW-1185">Reference proteome</keyword>
<evidence type="ECO:0000313" key="1">
    <source>
        <dbReference type="EMBL" id="NNM48241.1"/>
    </source>
</evidence>
<gene>
    <name evidence="1" type="ORF">HJG52_19830</name>
</gene>
<dbReference type="RefSeq" id="WP_171245373.1">
    <property type="nucleotide sequence ID" value="NZ_JABEPQ010000008.1"/>
</dbReference>
<organism evidence="1 2">
    <name type="scientific">Knoellia koreensis</name>
    <dbReference type="NCBI Taxonomy" id="2730921"/>
    <lineage>
        <taxon>Bacteria</taxon>
        <taxon>Bacillati</taxon>
        <taxon>Actinomycetota</taxon>
        <taxon>Actinomycetes</taxon>
        <taxon>Micrococcales</taxon>
        <taxon>Intrasporangiaceae</taxon>
        <taxon>Knoellia</taxon>
    </lineage>
</organism>
<name>A0A849HPA4_9MICO</name>
<dbReference type="Proteomes" id="UP000588586">
    <property type="component" value="Unassembled WGS sequence"/>
</dbReference>
<dbReference type="AlphaFoldDB" id="A0A849HPA4"/>
<reference evidence="1 2" key="1">
    <citation type="submission" date="2020-04" db="EMBL/GenBank/DDBJ databases">
        <title>Knoellia sp. isolate from air conditioner.</title>
        <authorList>
            <person name="Chea S."/>
            <person name="Kim D.-U."/>
        </authorList>
    </citation>
    <scope>NUCLEOTIDE SEQUENCE [LARGE SCALE GENOMIC DNA]</scope>
    <source>
        <strain evidence="1 2">DB2414S</strain>
    </source>
</reference>
<comment type="caution">
    <text evidence="1">The sequence shown here is derived from an EMBL/GenBank/DDBJ whole genome shotgun (WGS) entry which is preliminary data.</text>
</comment>
<proteinExistence type="predicted"/>
<evidence type="ECO:0000313" key="2">
    <source>
        <dbReference type="Proteomes" id="UP000588586"/>
    </source>
</evidence>
<accession>A0A849HPA4</accession>
<dbReference type="EMBL" id="JABEPQ010000008">
    <property type="protein sequence ID" value="NNM48241.1"/>
    <property type="molecule type" value="Genomic_DNA"/>
</dbReference>